<comment type="caution">
    <text evidence="2">The sequence shown here is derived from an EMBL/GenBank/DDBJ whole genome shotgun (WGS) entry which is preliminary data.</text>
</comment>
<dbReference type="AlphaFoldDB" id="A0A8H4QF14"/>
<dbReference type="EMBL" id="JAACJL010000060">
    <property type="protein sequence ID" value="KAF4609759.1"/>
    <property type="molecule type" value="Genomic_DNA"/>
</dbReference>
<name>A0A8H4QF14_9AGAR</name>
<evidence type="ECO:0000313" key="2">
    <source>
        <dbReference type="EMBL" id="KAF4609759.1"/>
    </source>
</evidence>
<evidence type="ECO:0000256" key="1">
    <source>
        <dbReference type="SAM" id="MobiDB-lite"/>
    </source>
</evidence>
<feature type="region of interest" description="Disordered" evidence="1">
    <location>
        <begin position="33"/>
        <end position="101"/>
    </location>
</feature>
<organism evidence="2 3">
    <name type="scientific">Agrocybe pediades</name>
    <dbReference type="NCBI Taxonomy" id="84607"/>
    <lineage>
        <taxon>Eukaryota</taxon>
        <taxon>Fungi</taxon>
        <taxon>Dikarya</taxon>
        <taxon>Basidiomycota</taxon>
        <taxon>Agaricomycotina</taxon>
        <taxon>Agaricomycetes</taxon>
        <taxon>Agaricomycetidae</taxon>
        <taxon>Agaricales</taxon>
        <taxon>Agaricineae</taxon>
        <taxon>Strophariaceae</taxon>
        <taxon>Agrocybe</taxon>
    </lineage>
</organism>
<protein>
    <submittedName>
        <fullName evidence="2">Uncharacterized protein</fullName>
    </submittedName>
</protein>
<evidence type="ECO:0000313" key="3">
    <source>
        <dbReference type="Proteomes" id="UP000521872"/>
    </source>
</evidence>
<accession>A0A8H4QF14</accession>
<keyword evidence="3" id="KW-1185">Reference proteome</keyword>
<feature type="compositionally biased region" description="Polar residues" evidence="1">
    <location>
        <begin position="78"/>
        <end position="97"/>
    </location>
</feature>
<feature type="compositionally biased region" description="Polar residues" evidence="1">
    <location>
        <begin position="175"/>
        <end position="207"/>
    </location>
</feature>
<reference evidence="2 3" key="1">
    <citation type="submission" date="2019-12" db="EMBL/GenBank/DDBJ databases">
        <authorList>
            <person name="Floudas D."/>
            <person name="Bentzer J."/>
            <person name="Ahren D."/>
            <person name="Johansson T."/>
            <person name="Persson P."/>
            <person name="Tunlid A."/>
        </authorList>
    </citation>
    <scope>NUCLEOTIDE SEQUENCE [LARGE SCALE GENOMIC DNA]</scope>
    <source>
        <strain evidence="2 3">CBS 102.39</strain>
    </source>
</reference>
<feature type="region of interest" description="Disordered" evidence="1">
    <location>
        <begin position="155"/>
        <end position="207"/>
    </location>
</feature>
<sequence>MVDFVVVPATPPPLSTLLRPHASPLFPSPLPHSPATHYLSTTTTAITDTTKTTDRPGHGSRRARPQSPGSQPPRRPQTKVSTTAEPSIASHSESNPPTGWVMRRGVGVRCCATFNVDWHSSPRLARCYHAAGDEQTVLANLGEINHVWLISAPSHRSPSLTPSTHLPPPPRSLTMTNNCNPPSHTNATRTPTTAGHSRGTLTNSDGV</sequence>
<proteinExistence type="predicted"/>
<gene>
    <name evidence="2" type="ORF">D9613_011910</name>
</gene>
<feature type="compositionally biased region" description="Low complexity" evidence="1">
    <location>
        <begin position="41"/>
        <end position="50"/>
    </location>
</feature>
<dbReference type="Proteomes" id="UP000521872">
    <property type="component" value="Unassembled WGS sequence"/>
</dbReference>